<keyword evidence="3" id="KW-0804">Transcription</keyword>
<feature type="compositionally biased region" description="Polar residues" evidence="5">
    <location>
        <begin position="1"/>
        <end position="15"/>
    </location>
</feature>
<dbReference type="Proteomes" id="UP001595816">
    <property type="component" value="Unassembled WGS sequence"/>
</dbReference>
<evidence type="ECO:0000256" key="5">
    <source>
        <dbReference type="SAM" id="MobiDB-lite"/>
    </source>
</evidence>
<dbReference type="Gene3D" id="1.10.357.10">
    <property type="entry name" value="Tetracycline Repressor, domain 2"/>
    <property type="match status" value="1"/>
</dbReference>
<sequence length="238" mass="25364">MTNTSTVDFSGSPDFSGSAASSEGAAAAADRASGPGIDNAGTEAPRAIGRPRSTRAHEAIIDAVLDLLAEGTSVGELSIEAVAARAGVGKATIYRRWSGKNDLILEAVKALKAPQSIDEGLSVRDNLVQLLSVVSVSVDPRAARVFPCIVPEVLRNPELWGLYQQIVEPRRARTREVLERGISTGELRADTDVEMVALMLTGPVMLQRMLRWSPSIDDATLPERVVDTLLRGIAVPQN</sequence>
<dbReference type="SUPFAM" id="SSF48498">
    <property type="entry name" value="Tetracyclin repressor-like, C-terminal domain"/>
    <property type="match status" value="1"/>
</dbReference>
<protein>
    <submittedName>
        <fullName evidence="7">TetR/AcrR family transcriptional regulator</fullName>
    </submittedName>
</protein>
<dbReference type="Pfam" id="PF00440">
    <property type="entry name" value="TetR_N"/>
    <property type="match status" value="1"/>
</dbReference>
<dbReference type="SUPFAM" id="SSF46689">
    <property type="entry name" value="Homeodomain-like"/>
    <property type="match status" value="1"/>
</dbReference>
<gene>
    <name evidence="7" type="ORF">ACFOZ4_20310</name>
</gene>
<accession>A0ABV8LPL0</accession>
<evidence type="ECO:0000256" key="3">
    <source>
        <dbReference type="ARBA" id="ARBA00023163"/>
    </source>
</evidence>
<feature type="region of interest" description="Disordered" evidence="5">
    <location>
        <begin position="1"/>
        <end position="51"/>
    </location>
</feature>
<feature type="domain" description="HTH tetR-type" evidence="6">
    <location>
        <begin position="54"/>
        <end position="115"/>
    </location>
</feature>
<evidence type="ECO:0000313" key="7">
    <source>
        <dbReference type="EMBL" id="MFC4132961.1"/>
    </source>
</evidence>
<dbReference type="InterPro" id="IPR009057">
    <property type="entry name" value="Homeodomain-like_sf"/>
</dbReference>
<evidence type="ECO:0000259" key="6">
    <source>
        <dbReference type="PROSITE" id="PS50977"/>
    </source>
</evidence>
<dbReference type="RefSeq" id="WP_253752133.1">
    <property type="nucleotide sequence ID" value="NZ_JAMZDZ010000001.1"/>
</dbReference>
<dbReference type="InterPro" id="IPR036271">
    <property type="entry name" value="Tet_transcr_reg_TetR-rel_C_sf"/>
</dbReference>
<dbReference type="InterPro" id="IPR001647">
    <property type="entry name" value="HTH_TetR"/>
</dbReference>
<evidence type="ECO:0000256" key="2">
    <source>
        <dbReference type="ARBA" id="ARBA00023125"/>
    </source>
</evidence>
<dbReference type="Gene3D" id="1.10.10.60">
    <property type="entry name" value="Homeodomain-like"/>
    <property type="match status" value="1"/>
</dbReference>
<dbReference type="PROSITE" id="PS50977">
    <property type="entry name" value="HTH_TETR_2"/>
    <property type="match status" value="1"/>
</dbReference>
<feature type="compositionally biased region" description="Low complexity" evidence="5">
    <location>
        <begin position="16"/>
        <end position="36"/>
    </location>
</feature>
<evidence type="ECO:0000313" key="8">
    <source>
        <dbReference type="Proteomes" id="UP001595816"/>
    </source>
</evidence>
<name>A0ABV8LPL0_9ACTN</name>
<keyword evidence="1" id="KW-0805">Transcription regulation</keyword>
<dbReference type="PANTHER" id="PTHR30055">
    <property type="entry name" value="HTH-TYPE TRANSCRIPTIONAL REGULATOR RUTR"/>
    <property type="match status" value="1"/>
</dbReference>
<reference evidence="8" key="1">
    <citation type="journal article" date="2019" name="Int. J. Syst. Evol. Microbiol.">
        <title>The Global Catalogue of Microorganisms (GCM) 10K type strain sequencing project: providing services to taxonomists for standard genome sequencing and annotation.</title>
        <authorList>
            <consortium name="The Broad Institute Genomics Platform"/>
            <consortium name="The Broad Institute Genome Sequencing Center for Infectious Disease"/>
            <person name="Wu L."/>
            <person name="Ma J."/>
        </authorList>
    </citation>
    <scope>NUCLEOTIDE SEQUENCE [LARGE SCALE GENOMIC DNA]</scope>
    <source>
        <strain evidence="8">CGMCC 4.7289</strain>
    </source>
</reference>
<comment type="caution">
    <text evidence="7">The sequence shown here is derived from an EMBL/GenBank/DDBJ whole genome shotgun (WGS) entry which is preliminary data.</text>
</comment>
<dbReference type="InterPro" id="IPR023772">
    <property type="entry name" value="DNA-bd_HTH_TetR-type_CS"/>
</dbReference>
<dbReference type="Pfam" id="PF16859">
    <property type="entry name" value="TetR_C_11"/>
    <property type="match status" value="1"/>
</dbReference>
<dbReference type="EMBL" id="JBHSAY010000009">
    <property type="protein sequence ID" value="MFC4132961.1"/>
    <property type="molecule type" value="Genomic_DNA"/>
</dbReference>
<organism evidence="7 8">
    <name type="scientific">Hamadaea flava</name>
    <dbReference type="NCBI Taxonomy" id="1742688"/>
    <lineage>
        <taxon>Bacteria</taxon>
        <taxon>Bacillati</taxon>
        <taxon>Actinomycetota</taxon>
        <taxon>Actinomycetes</taxon>
        <taxon>Micromonosporales</taxon>
        <taxon>Micromonosporaceae</taxon>
        <taxon>Hamadaea</taxon>
    </lineage>
</organism>
<dbReference type="PANTHER" id="PTHR30055:SF148">
    <property type="entry name" value="TETR-FAMILY TRANSCRIPTIONAL REGULATOR"/>
    <property type="match status" value="1"/>
</dbReference>
<evidence type="ECO:0000256" key="4">
    <source>
        <dbReference type="PROSITE-ProRule" id="PRU00335"/>
    </source>
</evidence>
<dbReference type="PROSITE" id="PS01081">
    <property type="entry name" value="HTH_TETR_1"/>
    <property type="match status" value="1"/>
</dbReference>
<feature type="DNA-binding region" description="H-T-H motif" evidence="4">
    <location>
        <begin position="78"/>
        <end position="97"/>
    </location>
</feature>
<dbReference type="InterPro" id="IPR011075">
    <property type="entry name" value="TetR_C"/>
</dbReference>
<keyword evidence="8" id="KW-1185">Reference proteome</keyword>
<dbReference type="InterPro" id="IPR050109">
    <property type="entry name" value="HTH-type_TetR-like_transc_reg"/>
</dbReference>
<evidence type="ECO:0000256" key="1">
    <source>
        <dbReference type="ARBA" id="ARBA00023015"/>
    </source>
</evidence>
<proteinExistence type="predicted"/>
<keyword evidence="2 4" id="KW-0238">DNA-binding</keyword>